<evidence type="ECO:0000256" key="3">
    <source>
        <dbReference type="ARBA" id="ARBA00022825"/>
    </source>
</evidence>
<dbReference type="PROSITE" id="PS00135">
    <property type="entry name" value="TRYPSIN_SER"/>
    <property type="match status" value="1"/>
</dbReference>
<dbReference type="InterPro" id="IPR033116">
    <property type="entry name" value="TRYPSIN_SER"/>
</dbReference>
<evidence type="ECO:0000256" key="2">
    <source>
        <dbReference type="ARBA" id="ARBA00022801"/>
    </source>
</evidence>
<dbReference type="SUPFAM" id="SSF50494">
    <property type="entry name" value="Trypsin-like serine proteases"/>
    <property type="match status" value="2"/>
</dbReference>
<keyword evidence="4" id="KW-1015">Disulfide bond</keyword>
<keyword evidence="7" id="KW-0812">Transmembrane</keyword>
<dbReference type="CDD" id="cd00190">
    <property type="entry name" value="Tryp_SPc"/>
    <property type="match status" value="2"/>
</dbReference>
<dbReference type="Pfam" id="PF00089">
    <property type="entry name" value="Trypsin"/>
    <property type="match status" value="2"/>
</dbReference>
<dbReference type="PRINTS" id="PR00722">
    <property type="entry name" value="CHYMOTRYPSIN"/>
</dbReference>
<keyword evidence="7" id="KW-0472">Membrane</keyword>
<dbReference type="InterPro" id="IPR018114">
    <property type="entry name" value="TRYPSIN_HIS"/>
</dbReference>
<feature type="domain" description="Peptidase S1" evidence="6">
    <location>
        <begin position="304"/>
        <end position="544"/>
    </location>
</feature>
<reference evidence="7 8" key="1">
    <citation type="submission" date="2017-12" db="EMBL/GenBank/DDBJ databases">
        <title>Integrating genomic resources of turbot (Scophthalmus maximus) in depth evaluation of genetic and physical mapping variation across individuals.</title>
        <authorList>
            <person name="Martinez P."/>
        </authorList>
    </citation>
    <scope>NUCLEOTIDE SEQUENCE [LARGE SCALE GENOMIC DNA]</scope>
</reference>
<evidence type="ECO:0000259" key="6">
    <source>
        <dbReference type="PROSITE" id="PS50240"/>
    </source>
</evidence>
<dbReference type="InterPro" id="IPR001314">
    <property type="entry name" value="Peptidase_S1A"/>
</dbReference>
<accession>A0A2U9B3Q0</accession>
<keyword evidence="3 5" id="KW-0720">Serine protease</keyword>
<dbReference type="GO" id="GO:0006508">
    <property type="term" value="P:proteolysis"/>
    <property type="evidence" value="ECO:0007669"/>
    <property type="project" value="UniProtKB-KW"/>
</dbReference>
<dbReference type="Gene3D" id="2.40.10.10">
    <property type="entry name" value="Trypsin-like serine proteases"/>
    <property type="match status" value="2"/>
</dbReference>
<dbReference type="PROSITE" id="PS00134">
    <property type="entry name" value="TRYPSIN_HIS"/>
    <property type="match status" value="1"/>
</dbReference>
<dbReference type="STRING" id="52904.ENSSMAP00000018228"/>
<keyword evidence="8" id="KW-1185">Reference proteome</keyword>
<dbReference type="FunFam" id="2.40.10.10:FF:000036">
    <property type="entry name" value="Trypsin beta"/>
    <property type="match status" value="1"/>
</dbReference>
<feature type="domain" description="Peptidase S1" evidence="6">
    <location>
        <begin position="46"/>
        <end position="276"/>
    </location>
</feature>
<organism evidence="7 8">
    <name type="scientific">Scophthalmus maximus</name>
    <name type="common">Turbot</name>
    <name type="synonym">Psetta maxima</name>
    <dbReference type="NCBI Taxonomy" id="52904"/>
    <lineage>
        <taxon>Eukaryota</taxon>
        <taxon>Metazoa</taxon>
        <taxon>Chordata</taxon>
        <taxon>Craniata</taxon>
        <taxon>Vertebrata</taxon>
        <taxon>Euteleostomi</taxon>
        <taxon>Actinopterygii</taxon>
        <taxon>Neopterygii</taxon>
        <taxon>Teleostei</taxon>
        <taxon>Neoteleostei</taxon>
        <taxon>Acanthomorphata</taxon>
        <taxon>Carangaria</taxon>
        <taxon>Pleuronectiformes</taxon>
        <taxon>Pleuronectoidei</taxon>
        <taxon>Scophthalmidae</taxon>
        <taxon>Scophthalmus</taxon>
    </lineage>
</organism>
<dbReference type="SMART" id="SM00020">
    <property type="entry name" value="Tryp_SPc"/>
    <property type="match status" value="2"/>
</dbReference>
<gene>
    <name evidence="7" type="ORF">SMAX5B_012280</name>
</gene>
<dbReference type="InterPro" id="IPR043504">
    <property type="entry name" value="Peptidase_S1_PA_chymotrypsin"/>
</dbReference>
<evidence type="ECO:0000256" key="1">
    <source>
        <dbReference type="ARBA" id="ARBA00022670"/>
    </source>
</evidence>
<name>A0A2U9B3Q0_SCOMX</name>
<dbReference type="PANTHER" id="PTHR24252:SF18">
    <property type="entry name" value="OVOCHYMASE 1"/>
    <property type="match status" value="1"/>
</dbReference>
<evidence type="ECO:0000313" key="8">
    <source>
        <dbReference type="Proteomes" id="UP000246464"/>
    </source>
</evidence>
<dbReference type="EMBL" id="CP026244">
    <property type="protein sequence ID" value="AWO98391.1"/>
    <property type="molecule type" value="Genomic_DNA"/>
</dbReference>
<protein>
    <submittedName>
        <fullName evidence="7">Putative transmembrane protease serine 9-like</fullName>
    </submittedName>
</protein>
<dbReference type="PANTHER" id="PTHR24252">
    <property type="entry name" value="ACROSIN-RELATED"/>
    <property type="match status" value="1"/>
</dbReference>
<dbReference type="PROSITE" id="PS50240">
    <property type="entry name" value="TRYPSIN_DOM"/>
    <property type="match status" value="2"/>
</dbReference>
<evidence type="ECO:0000313" key="7">
    <source>
        <dbReference type="EMBL" id="AWO98391.1"/>
    </source>
</evidence>
<proteinExistence type="predicted"/>
<keyword evidence="1 5" id="KW-0645">Protease</keyword>
<evidence type="ECO:0000256" key="5">
    <source>
        <dbReference type="RuleBase" id="RU363034"/>
    </source>
</evidence>
<dbReference type="InterPro" id="IPR001254">
    <property type="entry name" value="Trypsin_dom"/>
</dbReference>
<dbReference type="AlphaFoldDB" id="A0A2U9B3Q0"/>
<dbReference type="Proteomes" id="UP000246464">
    <property type="component" value="Chromosome 2"/>
</dbReference>
<evidence type="ECO:0000256" key="4">
    <source>
        <dbReference type="ARBA" id="ARBA00023157"/>
    </source>
</evidence>
<sequence length="546" mass="60082">MRFGRVTPLHSRAARSLRGEGGGGESLQHVAGVRSFRPELEAESRIIGGQEAWAHSWPWQVSLCFASMPACGGAIVAPQWILTAAHCFTRFNRASLWKVVAGKHDLDNPDEPGQQSTGVSLIISHHGYNARTKENDVALLKLHKPLVFTGSVRPINIWMSPLPLFQLCSVTGWGSTRENGPRVNRLQEVNVTLLPREVCNQYYSGRIRASMFCAGRDQGGVDACQGDSGGPLSCFTGSRFELAGLISWGVGCGRARRPGVYTKLQQHTGWLYQHMDEMMYEDDDAAEEDRCGKRGSSSCSRAPFLAGLSLSQDSEVSVDNVTESCPFFWPWHVSLQSNGRHYCSGVLIHHRWVIAAKHCNIRAKEDMVVLGIHDLRFLSSQTILVDEVINLLQDGSFPPKSDLSLLRLSVSARFNSNVSPICVPDEDEELNHSWSCVTAGWGSTRATGGVDPDRLHHVGLTLVNQTSCGERWGRGLVTDSHLCADPAGSASCMGDSGAPLYCRKRGTYFLFGVITWGSRRCDAEKPSIFTAVSDYHSWITKVTEEF</sequence>
<dbReference type="GO" id="GO:0004252">
    <property type="term" value="F:serine-type endopeptidase activity"/>
    <property type="evidence" value="ECO:0007669"/>
    <property type="project" value="InterPro"/>
</dbReference>
<dbReference type="FunFam" id="2.40.10.10:FF:000003">
    <property type="entry name" value="Transmembrane serine protease 3"/>
    <property type="match status" value="1"/>
</dbReference>
<keyword evidence="2 5" id="KW-0378">Hydrolase</keyword>
<dbReference type="InterPro" id="IPR009003">
    <property type="entry name" value="Peptidase_S1_PA"/>
</dbReference>